<comment type="caution">
    <text evidence="2">The sequence shown here is derived from an EMBL/GenBank/DDBJ whole genome shotgun (WGS) entry which is preliminary data.</text>
</comment>
<keyword evidence="3" id="KW-1185">Reference proteome</keyword>
<reference evidence="2 3" key="1">
    <citation type="submission" date="2013-09" db="EMBL/GenBank/DDBJ databases">
        <title>Genome sequencing of Arenimonas oryziterrae.</title>
        <authorList>
            <person name="Chen F."/>
            <person name="Wang G."/>
        </authorList>
    </citation>
    <scope>NUCLEOTIDE SEQUENCE [LARGE SCALE GENOMIC DNA]</scope>
    <source>
        <strain evidence="2 3">YC6267</strain>
    </source>
</reference>
<organism evidence="2 3">
    <name type="scientific">Arenimonas oryziterrae DSM 21050 = YC6267</name>
    <dbReference type="NCBI Taxonomy" id="1121015"/>
    <lineage>
        <taxon>Bacteria</taxon>
        <taxon>Pseudomonadati</taxon>
        <taxon>Pseudomonadota</taxon>
        <taxon>Gammaproteobacteria</taxon>
        <taxon>Lysobacterales</taxon>
        <taxon>Lysobacteraceae</taxon>
        <taxon>Arenimonas</taxon>
    </lineage>
</organism>
<dbReference type="PATRIC" id="fig|1121015.4.peg.1544"/>
<evidence type="ECO:0000313" key="2">
    <source>
        <dbReference type="EMBL" id="KFN43655.1"/>
    </source>
</evidence>
<evidence type="ECO:0000256" key="1">
    <source>
        <dbReference type="SAM" id="SignalP"/>
    </source>
</evidence>
<dbReference type="AlphaFoldDB" id="A0A091BH09"/>
<proteinExistence type="predicted"/>
<feature type="chain" id="PRO_5001871222" evidence="1">
    <location>
        <begin position="32"/>
        <end position="579"/>
    </location>
</feature>
<dbReference type="Proteomes" id="UP000029385">
    <property type="component" value="Unassembled WGS sequence"/>
</dbReference>
<name>A0A091BH09_9GAMM</name>
<dbReference type="eggNOG" id="ENOG5031IN5">
    <property type="taxonomic scope" value="Bacteria"/>
</dbReference>
<evidence type="ECO:0000313" key="3">
    <source>
        <dbReference type="Proteomes" id="UP000029385"/>
    </source>
</evidence>
<dbReference type="EMBL" id="AVCI01000005">
    <property type="protein sequence ID" value="KFN43655.1"/>
    <property type="molecule type" value="Genomic_DNA"/>
</dbReference>
<gene>
    <name evidence="2" type="ORF">N789_10285</name>
</gene>
<keyword evidence="1" id="KW-0732">Signal</keyword>
<sequence>MVLLNVEVIAVQFSLLRMGSLLILLMLTAFAAAPAQASFPDCNNSAYLARFDARLARESGFLCVESEHVPITSDAGTTHVRIIQHLVADWATRPGAMRSLKEGVSSSARAMSALGGFRISDVSILLVDGFGPGGGSERFGDIAAWTSFDGGDECRITVWLLGPGATASYGAAVVAHELFHCVQRSSLSDAQLRSSSGGGVAGGGTWWTEGSADWFVTLAIPTTPRFMADRVRSFDADSPTTPLNRMSYDAYVFFAWLGGARGPNSVVPFLRAMASSAAESAQRSAMSAALPADQWLRYAQDYRDQRIRDGHGASIGSTPQVGPTYDWEATRTQRIELLPFVIKRANLSFRCGRWRLDPQPRRFHAAKPASGDAWAPIPTTIDAMDGTTREFRFVGIATGTSNVALQVAATREASCQECQASREIDRCLIGTWQLTTDGMQQWVREHAPNFHITRASTEGNTLTLNEDRTFMTGSSHVSASGEMSTPGARAHGTARLAGQVSGRWSAAGGRFNMCPDAGAVAGSVTTTIHGRTITSPMPVNALQPYSQPYVCSGSSLRVTTPVGGGSTVTSVYTKVSGPR</sequence>
<protein>
    <submittedName>
        <fullName evidence="2">Uncharacterized protein</fullName>
    </submittedName>
</protein>
<feature type="signal peptide" evidence="1">
    <location>
        <begin position="1"/>
        <end position="31"/>
    </location>
</feature>
<accession>A0A091BH09</accession>